<dbReference type="EMBL" id="FMYL01000001">
    <property type="protein sequence ID" value="SDB80885.1"/>
    <property type="molecule type" value="Genomic_DNA"/>
</dbReference>
<accession>A0A1G6GGL0</accession>
<comment type="subcellular location">
    <subcellularLocation>
        <location evidence="1">Cell inner membrane</location>
    </subcellularLocation>
</comment>
<dbReference type="OrthoDB" id="9803456at2"/>
<reference evidence="8" key="1">
    <citation type="submission" date="2016-09" db="EMBL/GenBank/DDBJ databases">
        <authorList>
            <person name="Varghese N."/>
            <person name="Submissions S."/>
        </authorList>
    </citation>
    <scope>NUCLEOTIDE SEQUENCE [LARGE SCALE GENOMIC DNA]</scope>
    <source>
        <strain evidence="8">ANC 4422</strain>
    </source>
</reference>
<dbReference type="Pfam" id="PF03279">
    <property type="entry name" value="Lip_A_acyltrans"/>
    <property type="match status" value="1"/>
</dbReference>
<evidence type="ECO:0000256" key="2">
    <source>
        <dbReference type="ARBA" id="ARBA00022475"/>
    </source>
</evidence>
<keyword evidence="4 7" id="KW-0808">Transferase</keyword>
<protein>
    <submittedName>
        <fullName evidence="7">KDO2-lipid IV(A) lauroyltransferase</fullName>
    </submittedName>
</protein>
<dbReference type="AlphaFoldDB" id="A0A1G6GGL0"/>
<dbReference type="Proteomes" id="UP000242501">
    <property type="component" value="Unassembled WGS sequence"/>
</dbReference>
<proteinExistence type="predicted"/>
<sequence>MQPLHLFRYIPLSTIRYMAKTCAWFINRQPNKGMLRKVLINLKLAYPELSDTERFTLAQKSVVKQCLSYGEFMKCWAMPPQWSLDQIHTVHNGDMLKRAFADLRGTLLVVPHLGTWEVMNAWLCQHTELTIMYKPIKEKALDQFVLQAREVLKSKLVPTDMSGVKLLFKNLKSGGSSVILPDHVPHPSGGVIVPFFGIKTLTSTLASKMAQKTQCRLIGLSCVRRDDGKGFDIYCDSLDHETLYDRNTETATAALNMEIEKMINRLPSDYMWGYKRFRHIPDQKDPYS</sequence>
<dbReference type="InterPro" id="IPR004960">
    <property type="entry name" value="LipA_acyltrans"/>
</dbReference>
<dbReference type="CDD" id="cd07984">
    <property type="entry name" value="LPLAT_LABLAT-like"/>
    <property type="match status" value="1"/>
</dbReference>
<dbReference type="GO" id="GO:0005886">
    <property type="term" value="C:plasma membrane"/>
    <property type="evidence" value="ECO:0007669"/>
    <property type="project" value="UniProtKB-SubCell"/>
</dbReference>
<dbReference type="PANTHER" id="PTHR30606">
    <property type="entry name" value="LIPID A BIOSYNTHESIS LAUROYL ACYLTRANSFERASE"/>
    <property type="match status" value="1"/>
</dbReference>
<evidence type="ECO:0000256" key="3">
    <source>
        <dbReference type="ARBA" id="ARBA00022519"/>
    </source>
</evidence>
<evidence type="ECO:0000256" key="6">
    <source>
        <dbReference type="ARBA" id="ARBA00023315"/>
    </source>
</evidence>
<keyword evidence="5" id="KW-0472">Membrane</keyword>
<dbReference type="STRING" id="1219383.SAMN05421733_10126"/>
<dbReference type="RefSeq" id="WP_092746306.1">
    <property type="nucleotide sequence ID" value="NZ_FMYL01000001.1"/>
</dbReference>
<organism evidence="7 8">
    <name type="scientific">Acinetobacter boissieri</name>
    <dbReference type="NCBI Taxonomy" id="1219383"/>
    <lineage>
        <taxon>Bacteria</taxon>
        <taxon>Pseudomonadati</taxon>
        <taxon>Pseudomonadota</taxon>
        <taxon>Gammaproteobacteria</taxon>
        <taxon>Moraxellales</taxon>
        <taxon>Moraxellaceae</taxon>
        <taxon>Acinetobacter</taxon>
    </lineage>
</organism>
<name>A0A1G6GGL0_9GAMM</name>
<keyword evidence="6" id="KW-0012">Acyltransferase</keyword>
<evidence type="ECO:0000256" key="1">
    <source>
        <dbReference type="ARBA" id="ARBA00004533"/>
    </source>
</evidence>
<keyword evidence="3" id="KW-0997">Cell inner membrane</keyword>
<dbReference type="PANTHER" id="PTHR30606:SF10">
    <property type="entry name" value="PHOSPHATIDYLINOSITOL MANNOSIDE ACYLTRANSFERASE"/>
    <property type="match status" value="1"/>
</dbReference>
<keyword evidence="2" id="KW-1003">Cell membrane</keyword>
<keyword evidence="8" id="KW-1185">Reference proteome</keyword>
<dbReference type="GO" id="GO:0009247">
    <property type="term" value="P:glycolipid biosynthetic process"/>
    <property type="evidence" value="ECO:0007669"/>
    <property type="project" value="UniProtKB-ARBA"/>
</dbReference>
<dbReference type="PIRSF" id="PIRSF026649">
    <property type="entry name" value="MsbB"/>
    <property type="match status" value="1"/>
</dbReference>
<dbReference type="GO" id="GO:0016746">
    <property type="term" value="F:acyltransferase activity"/>
    <property type="evidence" value="ECO:0007669"/>
    <property type="project" value="UniProtKB-KW"/>
</dbReference>
<evidence type="ECO:0000256" key="5">
    <source>
        <dbReference type="ARBA" id="ARBA00023136"/>
    </source>
</evidence>
<evidence type="ECO:0000313" key="8">
    <source>
        <dbReference type="Proteomes" id="UP000242501"/>
    </source>
</evidence>
<evidence type="ECO:0000256" key="4">
    <source>
        <dbReference type="ARBA" id="ARBA00022679"/>
    </source>
</evidence>
<evidence type="ECO:0000313" key="7">
    <source>
        <dbReference type="EMBL" id="SDB80885.1"/>
    </source>
</evidence>
<gene>
    <name evidence="7" type="ORF">SAMN05421733_10126</name>
</gene>